<dbReference type="Proteomes" id="UP000215914">
    <property type="component" value="Unassembled WGS sequence"/>
</dbReference>
<dbReference type="AlphaFoldDB" id="A0A9K3IN62"/>
<reference evidence="1" key="2">
    <citation type="submission" date="2020-06" db="EMBL/GenBank/DDBJ databases">
        <title>Helianthus annuus Genome sequencing and assembly Release 2.</title>
        <authorList>
            <person name="Gouzy J."/>
            <person name="Langlade N."/>
            <person name="Munos S."/>
        </authorList>
    </citation>
    <scope>NUCLEOTIDE SEQUENCE</scope>
    <source>
        <tissue evidence="1">Leaves</tissue>
    </source>
</reference>
<evidence type="ECO:0000313" key="1">
    <source>
        <dbReference type="EMBL" id="KAF5799632.1"/>
    </source>
</evidence>
<keyword evidence="2" id="KW-1185">Reference proteome</keyword>
<comment type="caution">
    <text evidence="1">The sequence shown here is derived from an EMBL/GenBank/DDBJ whole genome shotgun (WGS) entry which is preliminary data.</text>
</comment>
<accession>A0A9K3IN62</accession>
<proteinExistence type="predicted"/>
<dbReference type="Gramene" id="mRNA:HanXRQr2_Chr07g0306681">
    <property type="protein sequence ID" value="mRNA:HanXRQr2_Chr07g0306681"/>
    <property type="gene ID" value="HanXRQr2_Chr07g0306681"/>
</dbReference>
<sequence length="73" mass="8200">MTATHLTVRFVKHSLCGLLKPCGFHSQSPPPVVVTRLRAPSDYSEEPSRHPALKINAKASYLFYFTSILYAHN</sequence>
<dbReference type="EC" id="1.8.3.1" evidence="1"/>
<name>A0A9K3IN62_HELAN</name>
<dbReference type="EMBL" id="MNCJ02000322">
    <property type="protein sequence ID" value="KAF5799632.1"/>
    <property type="molecule type" value="Genomic_DNA"/>
</dbReference>
<reference evidence="1" key="1">
    <citation type="journal article" date="2017" name="Nature">
        <title>The sunflower genome provides insights into oil metabolism, flowering and Asterid evolution.</title>
        <authorList>
            <person name="Badouin H."/>
            <person name="Gouzy J."/>
            <person name="Grassa C.J."/>
            <person name="Murat F."/>
            <person name="Staton S.E."/>
            <person name="Cottret L."/>
            <person name="Lelandais-Briere C."/>
            <person name="Owens G.L."/>
            <person name="Carrere S."/>
            <person name="Mayjonade B."/>
            <person name="Legrand L."/>
            <person name="Gill N."/>
            <person name="Kane N.C."/>
            <person name="Bowers J.E."/>
            <person name="Hubner S."/>
            <person name="Bellec A."/>
            <person name="Berard A."/>
            <person name="Berges H."/>
            <person name="Blanchet N."/>
            <person name="Boniface M.C."/>
            <person name="Brunel D."/>
            <person name="Catrice O."/>
            <person name="Chaidir N."/>
            <person name="Claudel C."/>
            <person name="Donnadieu C."/>
            <person name="Faraut T."/>
            <person name="Fievet G."/>
            <person name="Helmstetter N."/>
            <person name="King M."/>
            <person name="Knapp S.J."/>
            <person name="Lai Z."/>
            <person name="Le Paslier M.C."/>
            <person name="Lippi Y."/>
            <person name="Lorenzon L."/>
            <person name="Mandel J.R."/>
            <person name="Marage G."/>
            <person name="Marchand G."/>
            <person name="Marquand E."/>
            <person name="Bret-Mestries E."/>
            <person name="Morien E."/>
            <person name="Nambeesan S."/>
            <person name="Nguyen T."/>
            <person name="Pegot-Espagnet P."/>
            <person name="Pouilly N."/>
            <person name="Raftis F."/>
            <person name="Sallet E."/>
            <person name="Schiex T."/>
            <person name="Thomas J."/>
            <person name="Vandecasteele C."/>
            <person name="Vares D."/>
            <person name="Vear F."/>
            <person name="Vautrin S."/>
            <person name="Crespi M."/>
            <person name="Mangin B."/>
            <person name="Burke J.M."/>
            <person name="Salse J."/>
            <person name="Munos S."/>
            <person name="Vincourt P."/>
            <person name="Rieseberg L.H."/>
            <person name="Langlade N.B."/>
        </authorList>
    </citation>
    <scope>NUCLEOTIDE SEQUENCE</scope>
    <source>
        <tissue evidence="1">Leaves</tissue>
    </source>
</reference>
<evidence type="ECO:0000313" key="2">
    <source>
        <dbReference type="Proteomes" id="UP000215914"/>
    </source>
</evidence>
<gene>
    <name evidence="1" type="ORF">HanXRQr2_Chr07g0306681</name>
</gene>
<organism evidence="1 2">
    <name type="scientific">Helianthus annuus</name>
    <name type="common">Common sunflower</name>
    <dbReference type="NCBI Taxonomy" id="4232"/>
    <lineage>
        <taxon>Eukaryota</taxon>
        <taxon>Viridiplantae</taxon>
        <taxon>Streptophyta</taxon>
        <taxon>Embryophyta</taxon>
        <taxon>Tracheophyta</taxon>
        <taxon>Spermatophyta</taxon>
        <taxon>Magnoliopsida</taxon>
        <taxon>eudicotyledons</taxon>
        <taxon>Gunneridae</taxon>
        <taxon>Pentapetalae</taxon>
        <taxon>asterids</taxon>
        <taxon>campanulids</taxon>
        <taxon>Asterales</taxon>
        <taxon>Asteraceae</taxon>
        <taxon>Asteroideae</taxon>
        <taxon>Heliantheae alliance</taxon>
        <taxon>Heliantheae</taxon>
        <taxon>Helianthus</taxon>
    </lineage>
</organism>
<dbReference type="GO" id="GO:0008482">
    <property type="term" value="F:sulfite oxidase activity"/>
    <property type="evidence" value="ECO:0007669"/>
    <property type="project" value="UniProtKB-EC"/>
</dbReference>
<protein>
    <submittedName>
        <fullName evidence="1">Sulfite oxidase</fullName>
        <ecNumber evidence="1">1.8.3.1</ecNumber>
    </submittedName>
</protein>
<keyword evidence="1" id="KW-0560">Oxidoreductase</keyword>